<dbReference type="GO" id="GO:0005789">
    <property type="term" value="C:endoplasmic reticulum membrane"/>
    <property type="evidence" value="ECO:0007669"/>
    <property type="project" value="TreeGrafter"/>
</dbReference>
<feature type="transmembrane region" description="Helical" evidence="1">
    <location>
        <begin position="92"/>
        <end position="113"/>
    </location>
</feature>
<dbReference type="Proteomes" id="UP000723463">
    <property type="component" value="Unassembled WGS sequence"/>
</dbReference>
<feature type="transmembrane region" description="Helical" evidence="1">
    <location>
        <begin position="24"/>
        <end position="49"/>
    </location>
</feature>
<dbReference type="Pfam" id="PF12271">
    <property type="entry name" value="Chs7"/>
    <property type="match status" value="1"/>
</dbReference>
<evidence type="ECO:0000256" key="1">
    <source>
        <dbReference type="SAM" id="Phobius"/>
    </source>
</evidence>
<evidence type="ECO:0000313" key="2">
    <source>
        <dbReference type="EMBL" id="KAF9547981.1"/>
    </source>
</evidence>
<protein>
    <recommendedName>
        <fullName evidence="4">Chitin synthase export chaperone</fullName>
    </recommendedName>
</protein>
<keyword evidence="1" id="KW-0472">Membrane</keyword>
<comment type="caution">
    <text evidence="2">The sequence shown here is derived from an EMBL/GenBank/DDBJ whole genome shotgun (WGS) entry which is preliminary data.</text>
</comment>
<organism evidence="2 3">
    <name type="scientific">Mortierella hygrophila</name>
    <dbReference type="NCBI Taxonomy" id="979708"/>
    <lineage>
        <taxon>Eukaryota</taxon>
        <taxon>Fungi</taxon>
        <taxon>Fungi incertae sedis</taxon>
        <taxon>Mucoromycota</taxon>
        <taxon>Mortierellomycotina</taxon>
        <taxon>Mortierellomycetes</taxon>
        <taxon>Mortierellales</taxon>
        <taxon>Mortierellaceae</taxon>
        <taxon>Mortierella</taxon>
    </lineage>
</organism>
<dbReference type="EMBL" id="JAAAXW010000035">
    <property type="protein sequence ID" value="KAF9547981.1"/>
    <property type="molecule type" value="Genomic_DNA"/>
</dbReference>
<keyword evidence="3" id="KW-1185">Reference proteome</keyword>
<reference evidence="2" key="1">
    <citation type="journal article" date="2020" name="Fungal Divers.">
        <title>Resolving the Mortierellaceae phylogeny through synthesis of multi-gene phylogenetics and phylogenomics.</title>
        <authorList>
            <person name="Vandepol N."/>
            <person name="Liber J."/>
            <person name="Desiro A."/>
            <person name="Na H."/>
            <person name="Kennedy M."/>
            <person name="Barry K."/>
            <person name="Grigoriev I.V."/>
            <person name="Miller A.N."/>
            <person name="O'Donnell K."/>
            <person name="Stajich J.E."/>
            <person name="Bonito G."/>
        </authorList>
    </citation>
    <scope>NUCLEOTIDE SEQUENCE</scope>
    <source>
        <strain evidence="2">NRRL 2591</strain>
    </source>
</reference>
<name>A0A9P6FE34_9FUNG</name>
<keyword evidence="1" id="KW-0812">Transmembrane</keyword>
<gene>
    <name evidence="2" type="ORF">EC957_007494</name>
</gene>
<accession>A0A9P6FE34</accession>
<dbReference type="GO" id="GO:0006457">
    <property type="term" value="P:protein folding"/>
    <property type="evidence" value="ECO:0007669"/>
    <property type="project" value="TreeGrafter"/>
</dbReference>
<sequence>MGIVVFLSLDLAWNITGHHHGHSAGLFFLTLVFPAVAVLLYLILSCIVVCRKLEVYSSLKYVTMALVTFAGSQLILLSGASHKIAVGTQEHINGSMFSILLDLVSVSLVYKFWTTITDDTWGDEEF</sequence>
<dbReference type="InterPro" id="IPR022057">
    <property type="entry name" value="Chs7"/>
</dbReference>
<evidence type="ECO:0008006" key="4">
    <source>
        <dbReference type="Google" id="ProtNLM"/>
    </source>
</evidence>
<dbReference type="PANTHER" id="PTHR35329">
    <property type="entry name" value="CHITIN SYNTHASE EXPORT CHAPERONE"/>
    <property type="match status" value="1"/>
</dbReference>
<evidence type="ECO:0000313" key="3">
    <source>
        <dbReference type="Proteomes" id="UP000723463"/>
    </source>
</evidence>
<keyword evidence="1" id="KW-1133">Transmembrane helix</keyword>
<dbReference type="AlphaFoldDB" id="A0A9P6FE34"/>
<feature type="transmembrane region" description="Helical" evidence="1">
    <location>
        <begin position="61"/>
        <end position="80"/>
    </location>
</feature>
<dbReference type="PANTHER" id="PTHR35329:SF1">
    <property type="entry name" value="CHITIN SYNTHASE EXPORT CHAPERONE"/>
    <property type="match status" value="1"/>
</dbReference>
<dbReference type="GO" id="GO:0051082">
    <property type="term" value="F:unfolded protein binding"/>
    <property type="evidence" value="ECO:0007669"/>
    <property type="project" value="TreeGrafter"/>
</dbReference>
<proteinExistence type="predicted"/>